<gene>
    <name evidence="2" type="ORF">SK128_027548</name>
</gene>
<reference evidence="2 3" key="1">
    <citation type="submission" date="2023-11" db="EMBL/GenBank/DDBJ databases">
        <title>Halocaridina rubra genome assembly.</title>
        <authorList>
            <person name="Smith C."/>
        </authorList>
    </citation>
    <scope>NUCLEOTIDE SEQUENCE [LARGE SCALE GENOMIC DNA]</scope>
    <source>
        <strain evidence="2">EP-1</strain>
        <tissue evidence="2">Whole</tissue>
    </source>
</reference>
<name>A0AAN8XD93_HALRR</name>
<dbReference type="Proteomes" id="UP001381693">
    <property type="component" value="Unassembled WGS sequence"/>
</dbReference>
<accession>A0AAN8XD93</accession>
<organism evidence="2 3">
    <name type="scientific">Halocaridina rubra</name>
    <name type="common">Hawaiian red shrimp</name>
    <dbReference type="NCBI Taxonomy" id="373956"/>
    <lineage>
        <taxon>Eukaryota</taxon>
        <taxon>Metazoa</taxon>
        <taxon>Ecdysozoa</taxon>
        <taxon>Arthropoda</taxon>
        <taxon>Crustacea</taxon>
        <taxon>Multicrustacea</taxon>
        <taxon>Malacostraca</taxon>
        <taxon>Eumalacostraca</taxon>
        <taxon>Eucarida</taxon>
        <taxon>Decapoda</taxon>
        <taxon>Pleocyemata</taxon>
        <taxon>Caridea</taxon>
        <taxon>Atyoidea</taxon>
        <taxon>Atyidae</taxon>
        <taxon>Halocaridina</taxon>
    </lineage>
</organism>
<keyword evidence="3" id="KW-1185">Reference proteome</keyword>
<feature type="region of interest" description="Disordered" evidence="1">
    <location>
        <begin position="179"/>
        <end position="212"/>
    </location>
</feature>
<proteinExistence type="predicted"/>
<evidence type="ECO:0000313" key="3">
    <source>
        <dbReference type="Proteomes" id="UP001381693"/>
    </source>
</evidence>
<evidence type="ECO:0000313" key="2">
    <source>
        <dbReference type="EMBL" id="KAK7082021.1"/>
    </source>
</evidence>
<protein>
    <submittedName>
        <fullName evidence="2">Uncharacterized protein</fullName>
    </submittedName>
</protein>
<sequence>NRQLHHHIQELAKTNHSTPWLSTHPQIIQKTGGTVKIKYSTSSPQGNSPDLTTAPDSDQQQARMHKEEPDDDPTATHTKIYNEATAFAPPKDYKATTPKKHRSQAPYQPQNSSTMALGIVLSQQQIAECLEGLPFDYEDDTDEENDMTTPMNDPLHASEIFHLDDYSTVIVIGDVVEESQPTEETQIVNESQEKFSSEKTTKEDGGRSQKLL</sequence>
<dbReference type="EMBL" id="JAXCGZ010004256">
    <property type="protein sequence ID" value="KAK7082021.1"/>
    <property type="molecule type" value="Genomic_DNA"/>
</dbReference>
<comment type="caution">
    <text evidence="2">The sequence shown here is derived from an EMBL/GenBank/DDBJ whole genome shotgun (WGS) entry which is preliminary data.</text>
</comment>
<feature type="region of interest" description="Disordered" evidence="1">
    <location>
        <begin position="38"/>
        <end position="111"/>
    </location>
</feature>
<evidence type="ECO:0000256" key="1">
    <source>
        <dbReference type="SAM" id="MobiDB-lite"/>
    </source>
</evidence>
<feature type="non-terminal residue" evidence="2">
    <location>
        <position position="1"/>
    </location>
</feature>
<dbReference type="AlphaFoldDB" id="A0AAN8XD93"/>
<feature type="non-terminal residue" evidence="2">
    <location>
        <position position="212"/>
    </location>
</feature>
<feature type="compositionally biased region" description="Polar residues" evidence="1">
    <location>
        <begin position="39"/>
        <end position="62"/>
    </location>
</feature>
<feature type="compositionally biased region" description="Basic and acidic residues" evidence="1">
    <location>
        <begin position="191"/>
        <end position="212"/>
    </location>
</feature>